<dbReference type="OMA" id="KEVHTIC"/>
<dbReference type="KEGG" id="tet:TTHERM_00307690"/>
<evidence type="ECO:0000313" key="2">
    <source>
        <dbReference type="EMBL" id="EAS00798.1"/>
    </source>
</evidence>
<accession>I7M2M1</accession>
<reference evidence="3" key="1">
    <citation type="journal article" date="2006" name="PLoS Biol.">
        <title>Macronuclear genome sequence of the ciliate Tetrahymena thermophila, a model eukaryote.</title>
        <authorList>
            <person name="Eisen J.A."/>
            <person name="Coyne R.S."/>
            <person name="Wu M."/>
            <person name="Wu D."/>
            <person name="Thiagarajan M."/>
            <person name="Wortman J.R."/>
            <person name="Badger J.H."/>
            <person name="Ren Q."/>
            <person name="Amedeo P."/>
            <person name="Jones K.M."/>
            <person name="Tallon L.J."/>
            <person name="Delcher A.L."/>
            <person name="Salzberg S.L."/>
            <person name="Silva J.C."/>
            <person name="Haas B.J."/>
            <person name="Majoros W.H."/>
            <person name="Farzad M."/>
            <person name="Carlton J.M."/>
            <person name="Smith R.K. Jr."/>
            <person name="Garg J."/>
            <person name="Pearlman R.E."/>
            <person name="Karrer K.M."/>
            <person name="Sun L."/>
            <person name="Manning G."/>
            <person name="Elde N.C."/>
            <person name="Turkewitz A.P."/>
            <person name="Asai D.J."/>
            <person name="Wilkes D.E."/>
            <person name="Wang Y."/>
            <person name="Cai H."/>
            <person name="Collins K."/>
            <person name="Stewart B.A."/>
            <person name="Lee S.R."/>
            <person name="Wilamowska K."/>
            <person name="Weinberg Z."/>
            <person name="Ruzzo W.L."/>
            <person name="Wloga D."/>
            <person name="Gaertig J."/>
            <person name="Frankel J."/>
            <person name="Tsao C.-C."/>
            <person name="Gorovsky M.A."/>
            <person name="Keeling P.J."/>
            <person name="Waller R.F."/>
            <person name="Patron N.J."/>
            <person name="Cherry J.M."/>
            <person name="Stover N.A."/>
            <person name="Krieger C.J."/>
            <person name="del Toro C."/>
            <person name="Ryder H.F."/>
            <person name="Williamson S.C."/>
            <person name="Barbeau R.A."/>
            <person name="Hamilton E.P."/>
            <person name="Orias E."/>
        </authorList>
    </citation>
    <scope>NUCLEOTIDE SEQUENCE [LARGE SCALE GENOMIC DNA]</scope>
    <source>
        <strain evidence="3">SB210</strain>
    </source>
</reference>
<gene>
    <name evidence="2" type="ORF">TTHERM_00307690</name>
</gene>
<keyword evidence="3" id="KW-1185">Reference proteome</keyword>
<feature type="region of interest" description="Disordered" evidence="1">
    <location>
        <begin position="1"/>
        <end position="57"/>
    </location>
</feature>
<dbReference type="EMBL" id="GG662608">
    <property type="protein sequence ID" value="EAS00798.1"/>
    <property type="molecule type" value="Genomic_DNA"/>
</dbReference>
<feature type="compositionally biased region" description="Polar residues" evidence="1">
    <location>
        <begin position="105"/>
        <end position="120"/>
    </location>
</feature>
<sequence>MGRDTRTTSIKNKDTKNEKQEVSHTKSKQKINKKKANQNKSKSQKNKNGANCQESEVRQMRIRAGLVLDKKEVHTICLNNNGSNSSSSEINQNGIQMDEEVLQSDSTVSNNHTNGNTALSKNKVEDKRGNSKRNNKKIATQNYEDQHDQCGQQNQCQSNILNPEVVGVQRLHSNGNSKNDSSLFYDQDKQNFNCNKDVSKSNTNGQRSLPIAKGIKQSDYSQFINLPNNFNSNGNDTNNIQNMTTFNSGFLGKEDQFKDFSIIVGSFQKQHSIFYGSTFIQEAKMRGFNLEIVYDDKEFISKVNSFDIAWIVDNSELNKKYEQQYIESIGTFFKSKKSLYIHAGTNQCYSRTNIILQNFFNNMSLQGKIKPKQKIVNPDLNSQNTLPYSFNRSLSLAHGISTLKLTNDQAIVQQKHDDFSNFIVIQNCQPIVLISEENDQHGRIILDCGFLSYDIKTWSSDHFHHYLSNSTVWLTGIPN</sequence>
<dbReference type="Proteomes" id="UP000009168">
    <property type="component" value="Unassembled WGS sequence"/>
</dbReference>
<protein>
    <submittedName>
        <fullName evidence="2">Type III restriction res subunit family protein, putative</fullName>
    </submittedName>
</protein>
<name>I7M2M1_TETTS</name>
<feature type="compositionally biased region" description="Basic and acidic residues" evidence="1">
    <location>
        <begin position="1"/>
        <end position="24"/>
    </location>
</feature>
<evidence type="ECO:0000256" key="1">
    <source>
        <dbReference type="SAM" id="MobiDB-lite"/>
    </source>
</evidence>
<feature type="compositionally biased region" description="Basic residues" evidence="1">
    <location>
        <begin position="25"/>
        <end position="45"/>
    </location>
</feature>
<dbReference type="AlphaFoldDB" id="I7M2M1"/>
<dbReference type="GeneID" id="7838962"/>
<dbReference type="RefSeq" id="XP_001021043.1">
    <property type="nucleotide sequence ID" value="XM_001021043.1"/>
</dbReference>
<organism evidence="2 3">
    <name type="scientific">Tetrahymena thermophila (strain SB210)</name>
    <dbReference type="NCBI Taxonomy" id="312017"/>
    <lineage>
        <taxon>Eukaryota</taxon>
        <taxon>Sar</taxon>
        <taxon>Alveolata</taxon>
        <taxon>Ciliophora</taxon>
        <taxon>Intramacronucleata</taxon>
        <taxon>Oligohymenophorea</taxon>
        <taxon>Hymenostomatida</taxon>
        <taxon>Tetrahymenina</taxon>
        <taxon>Tetrahymenidae</taxon>
        <taxon>Tetrahymena</taxon>
    </lineage>
</organism>
<dbReference type="InParanoid" id="I7M2M1"/>
<feature type="region of interest" description="Disordered" evidence="1">
    <location>
        <begin position="105"/>
        <end position="135"/>
    </location>
</feature>
<proteinExistence type="predicted"/>
<dbReference type="OrthoDB" id="9979212at2759"/>
<dbReference type="HOGENOM" id="CLU_570503_0_0_1"/>
<evidence type="ECO:0000313" key="3">
    <source>
        <dbReference type="Proteomes" id="UP000009168"/>
    </source>
</evidence>